<evidence type="ECO:0000256" key="5">
    <source>
        <dbReference type="ARBA" id="ARBA00022519"/>
    </source>
</evidence>
<keyword evidence="3 10" id="KW-0813">Transport</keyword>
<organism evidence="14 15">
    <name type="scientific">Aliidiomarina sanyensis</name>
    <dbReference type="NCBI Taxonomy" id="1249555"/>
    <lineage>
        <taxon>Bacteria</taxon>
        <taxon>Pseudomonadati</taxon>
        <taxon>Pseudomonadota</taxon>
        <taxon>Gammaproteobacteria</taxon>
        <taxon>Alteromonadales</taxon>
        <taxon>Idiomarinaceae</taxon>
        <taxon>Aliidiomarina</taxon>
    </lineage>
</organism>
<evidence type="ECO:0000259" key="13">
    <source>
        <dbReference type="Pfam" id="PF21687"/>
    </source>
</evidence>
<evidence type="ECO:0000256" key="10">
    <source>
        <dbReference type="PIRNR" id="PIRNR002786"/>
    </source>
</evidence>
<dbReference type="SUPFAM" id="SSF158544">
    <property type="entry name" value="GspK insert domain-like"/>
    <property type="match status" value="2"/>
</dbReference>
<evidence type="ECO:0000256" key="7">
    <source>
        <dbReference type="ARBA" id="ARBA00022927"/>
    </source>
</evidence>
<dbReference type="InterPro" id="IPR038072">
    <property type="entry name" value="GspK_central_sf"/>
</dbReference>
<comment type="subcellular location">
    <subcellularLocation>
        <location evidence="1 10">Cell inner membrane</location>
    </subcellularLocation>
</comment>
<dbReference type="Pfam" id="PF21687">
    <property type="entry name" value="T2SSK_1st"/>
    <property type="match status" value="1"/>
</dbReference>
<accession>A0A432WG69</accession>
<evidence type="ECO:0000259" key="12">
    <source>
        <dbReference type="Pfam" id="PF03934"/>
    </source>
</evidence>
<comment type="similarity">
    <text evidence="2 10">Belongs to the GSP K family.</text>
</comment>
<dbReference type="Pfam" id="PF03934">
    <property type="entry name" value="T2SSK"/>
    <property type="match status" value="1"/>
</dbReference>
<evidence type="ECO:0000256" key="8">
    <source>
        <dbReference type="ARBA" id="ARBA00022989"/>
    </source>
</evidence>
<evidence type="ECO:0000256" key="2">
    <source>
        <dbReference type="ARBA" id="ARBA00007246"/>
    </source>
</evidence>
<comment type="caution">
    <text evidence="14">The sequence shown here is derived from an EMBL/GenBank/DDBJ whole genome shotgun (WGS) entry which is preliminary data.</text>
</comment>
<evidence type="ECO:0000256" key="4">
    <source>
        <dbReference type="ARBA" id="ARBA00022475"/>
    </source>
</evidence>
<dbReference type="SUPFAM" id="SSF54523">
    <property type="entry name" value="Pili subunits"/>
    <property type="match status" value="1"/>
</dbReference>
<keyword evidence="7" id="KW-0653">Protein transport</keyword>
<dbReference type="EMBL" id="PIPM01000006">
    <property type="protein sequence ID" value="RUO32778.1"/>
    <property type="molecule type" value="Genomic_DNA"/>
</dbReference>
<dbReference type="AlphaFoldDB" id="A0A432WG69"/>
<dbReference type="Proteomes" id="UP000288405">
    <property type="component" value="Unassembled WGS sequence"/>
</dbReference>
<feature type="domain" description="T2SS protein K second SAM-like" evidence="12">
    <location>
        <begin position="226"/>
        <end position="284"/>
    </location>
</feature>
<keyword evidence="9 10" id="KW-0472">Membrane</keyword>
<dbReference type="PANTHER" id="PTHR38831">
    <property type="entry name" value="TYPE II SECRETION SYSTEM PROTEIN K"/>
    <property type="match status" value="1"/>
</dbReference>
<evidence type="ECO:0000313" key="15">
    <source>
        <dbReference type="Proteomes" id="UP000288405"/>
    </source>
</evidence>
<evidence type="ECO:0000256" key="3">
    <source>
        <dbReference type="ARBA" id="ARBA00022448"/>
    </source>
</evidence>
<keyword evidence="5 10" id="KW-0997">Cell inner membrane</keyword>
<dbReference type="Gene3D" id="1.10.40.60">
    <property type="entry name" value="EpsJ-like"/>
    <property type="match status" value="2"/>
</dbReference>
<feature type="domain" description="T2SS protein K first SAM-like" evidence="13">
    <location>
        <begin position="111"/>
        <end position="220"/>
    </location>
</feature>
<evidence type="ECO:0000256" key="6">
    <source>
        <dbReference type="ARBA" id="ARBA00022692"/>
    </source>
</evidence>
<gene>
    <name evidence="14" type="ORF">CWE11_07015</name>
</gene>
<dbReference type="InterPro" id="IPR049179">
    <property type="entry name" value="T2SSK_SAM-like_2nd"/>
</dbReference>
<keyword evidence="15" id="KW-1185">Reference proteome</keyword>
<reference evidence="14 15" key="1">
    <citation type="journal article" date="2011" name="Front. Microbiol.">
        <title>Genomic signatures of strain selection and enhancement in Bacillus atrophaeus var. globigii, a historical biowarfare simulant.</title>
        <authorList>
            <person name="Gibbons H.S."/>
            <person name="Broomall S.M."/>
            <person name="McNew L.A."/>
            <person name="Daligault H."/>
            <person name="Chapman C."/>
            <person name="Bruce D."/>
            <person name="Karavis M."/>
            <person name="Krepps M."/>
            <person name="McGregor P.A."/>
            <person name="Hong C."/>
            <person name="Park K.H."/>
            <person name="Akmal A."/>
            <person name="Feldman A."/>
            <person name="Lin J.S."/>
            <person name="Chang W.E."/>
            <person name="Higgs B.W."/>
            <person name="Demirev P."/>
            <person name="Lindquist J."/>
            <person name="Liem A."/>
            <person name="Fochler E."/>
            <person name="Read T.D."/>
            <person name="Tapia R."/>
            <person name="Johnson S."/>
            <person name="Bishop-Lilly K.A."/>
            <person name="Detter C."/>
            <person name="Han C."/>
            <person name="Sozhamannan S."/>
            <person name="Rosenzweig C.N."/>
            <person name="Skowronski E.W."/>
        </authorList>
    </citation>
    <scope>NUCLEOTIDE SEQUENCE [LARGE SCALE GENOMIC DNA]</scope>
    <source>
        <strain evidence="14 15">GYP-17</strain>
    </source>
</reference>
<evidence type="ECO:0000256" key="11">
    <source>
        <dbReference type="SAM" id="Phobius"/>
    </source>
</evidence>
<name>A0A432WG69_9GAMM</name>
<protein>
    <recommendedName>
        <fullName evidence="10">Type II secretion system protein K</fullName>
    </recommendedName>
</protein>
<dbReference type="OrthoDB" id="9788973at2"/>
<keyword evidence="4 10" id="KW-1003">Cell membrane</keyword>
<evidence type="ECO:0000256" key="9">
    <source>
        <dbReference type="ARBA" id="ARBA00023136"/>
    </source>
</evidence>
<keyword evidence="8 11" id="KW-1133">Transmembrane helix</keyword>
<dbReference type="PIRSF" id="PIRSF002786">
    <property type="entry name" value="XcpX"/>
    <property type="match status" value="1"/>
</dbReference>
<dbReference type="NCBIfam" id="NF037980">
    <property type="entry name" value="T2SS_GspK"/>
    <property type="match status" value="1"/>
</dbReference>
<dbReference type="Gene3D" id="3.30.1300.30">
    <property type="entry name" value="GSPII I/J protein-like"/>
    <property type="match status" value="1"/>
</dbReference>
<dbReference type="InterPro" id="IPR045584">
    <property type="entry name" value="Pilin-like"/>
</dbReference>
<dbReference type="InterPro" id="IPR049031">
    <property type="entry name" value="T2SSK_SAM-like_1st"/>
</dbReference>
<proteinExistence type="inferred from homology"/>
<dbReference type="RefSeq" id="WP_126776905.1">
    <property type="nucleotide sequence ID" value="NZ_PIPM01000006.1"/>
</dbReference>
<dbReference type="GO" id="GO:0005886">
    <property type="term" value="C:plasma membrane"/>
    <property type="evidence" value="ECO:0007669"/>
    <property type="project" value="UniProtKB-SubCell"/>
</dbReference>
<evidence type="ECO:0000256" key="1">
    <source>
        <dbReference type="ARBA" id="ARBA00004533"/>
    </source>
</evidence>
<dbReference type="PANTHER" id="PTHR38831:SF1">
    <property type="entry name" value="TYPE II SECRETION SYSTEM PROTEIN K-RELATED"/>
    <property type="match status" value="1"/>
</dbReference>
<sequence length="340" mass="38724">MSTLRLARPPTGRNKGSAIITVLLIIAFVTIIAVQMSERLRMQIARVASTDFAEQAYWHWLSAEALTRQVLLAELENDDWRAHLGQNWANQQGPFPVRGGQIGGRIRDLHSCFNLNSLYRDTEDQSGFTVAVEQYRTLLAALEFDEFTSQRLTSTLIDWLDKDSELHDSFGAEDPDYESLPQPYQAANTLLSHRSELRQIIGYTQEVYETLRPYVCAIPANSRFALNLNTVSVDQPELVEAFFRGQMDRNAAENLIRARPETGFETIDEIRSQPEIQNLLSDEQQSLSELELLTLESRYFELQAHVQYGDLEYYGFSQLMVAGGDAHILHRSRGGYVKDE</sequence>
<feature type="transmembrane region" description="Helical" evidence="11">
    <location>
        <begin position="16"/>
        <end position="34"/>
    </location>
</feature>
<evidence type="ECO:0000313" key="14">
    <source>
        <dbReference type="EMBL" id="RUO32778.1"/>
    </source>
</evidence>
<keyword evidence="6 11" id="KW-0812">Transmembrane</keyword>
<dbReference type="GO" id="GO:0009306">
    <property type="term" value="P:protein secretion"/>
    <property type="evidence" value="ECO:0007669"/>
    <property type="project" value="InterPro"/>
</dbReference>
<dbReference type="InterPro" id="IPR005628">
    <property type="entry name" value="GspK"/>
</dbReference>